<evidence type="ECO:0000259" key="18">
    <source>
        <dbReference type="PROSITE" id="PS50880"/>
    </source>
</evidence>
<keyword evidence="12 14" id="KW-0238">DNA-binding</keyword>
<evidence type="ECO:0000256" key="5">
    <source>
        <dbReference type="ARBA" id="ARBA00012895"/>
    </source>
</evidence>
<dbReference type="Pfam" id="PF00204">
    <property type="entry name" value="DNA_gyraseB"/>
    <property type="match status" value="1"/>
</dbReference>
<dbReference type="FunFam" id="3.30.565.10:FF:000004">
    <property type="entry name" value="DNA topoisomerase 2"/>
    <property type="match status" value="1"/>
</dbReference>
<accession>A0A8H7UC36</accession>
<feature type="compositionally biased region" description="Basic and acidic residues" evidence="17">
    <location>
        <begin position="1258"/>
        <end position="1268"/>
    </location>
</feature>
<comment type="subunit">
    <text evidence="15">Homodimer.</text>
</comment>
<keyword evidence="16" id="KW-0175">Coiled coil</keyword>
<dbReference type="InterPro" id="IPR013759">
    <property type="entry name" value="Topo_IIA_B_C"/>
</dbReference>
<dbReference type="InterPro" id="IPR020568">
    <property type="entry name" value="Ribosomal_Su5_D2-typ_SF"/>
</dbReference>
<dbReference type="PRINTS" id="PR00418">
    <property type="entry name" value="TPI2FAMILY"/>
</dbReference>
<organism evidence="20 21">
    <name type="scientific">Umbelopsis vinacea</name>
    <dbReference type="NCBI Taxonomy" id="44442"/>
    <lineage>
        <taxon>Eukaryota</taxon>
        <taxon>Fungi</taxon>
        <taxon>Fungi incertae sedis</taxon>
        <taxon>Mucoromycota</taxon>
        <taxon>Mucoromycotina</taxon>
        <taxon>Umbelopsidomycetes</taxon>
        <taxon>Umbelopsidales</taxon>
        <taxon>Umbelopsidaceae</taxon>
        <taxon>Umbelopsis</taxon>
    </lineage>
</organism>
<dbReference type="InterPro" id="IPR001154">
    <property type="entry name" value="TopoII_euk"/>
</dbReference>
<dbReference type="GO" id="GO:0005634">
    <property type="term" value="C:nucleus"/>
    <property type="evidence" value="ECO:0007669"/>
    <property type="project" value="TreeGrafter"/>
</dbReference>
<dbReference type="InterPro" id="IPR031660">
    <property type="entry name" value="TOPRIM_C"/>
</dbReference>
<comment type="cofactor">
    <cofactor evidence="3">
        <name>Mg(2+)</name>
        <dbReference type="ChEBI" id="CHEBI:18420"/>
    </cofactor>
</comment>
<feature type="compositionally biased region" description="Basic residues" evidence="17">
    <location>
        <begin position="27"/>
        <end position="38"/>
    </location>
</feature>
<evidence type="ECO:0000256" key="17">
    <source>
        <dbReference type="SAM" id="MobiDB-lite"/>
    </source>
</evidence>
<dbReference type="Gene3D" id="3.40.50.670">
    <property type="match status" value="1"/>
</dbReference>
<keyword evidence="13 14" id="KW-0413">Isomerase</keyword>
<dbReference type="PANTHER" id="PTHR10169">
    <property type="entry name" value="DNA TOPOISOMERASE/GYRASE"/>
    <property type="match status" value="1"/>
</dbReference>
<evidence type="ECO:0000313" key="21">
    <source>
        <dbReference type="Proteomes" id="UP000612746"/>
    </source>
</evidence>
<proteinExistence type="inferred from homology"/>
<evidence type="ECO:0000256" key="3">
    <source>
        <dbReference type="ARBA" id="ARBA00001946"/>
    </source>
</evidence>
<dbReference type="InterPro" id="IPR006171">
    <property type="entry name" value="TOPRIM_dom"/>
</dbReference>
<evidence type="ECO:0000256" key="10">
    <source>
        <dbReference type="ARBA" id="ARBA00022842"/>
    </source>
</evidence>
<comment type="function">
    <text evidence="15">Control of topological states of DNA by transient breakage and subsequent rejoining of DNA strands. Topoisomerase II makes double-strand breaks.</text>
</comment>
<dbReference type="InterPro" id="IPR013757">
    <property type="entry name" value="Topo_IIA_A_a_sf"/>
</dbReference>
<dbReference type="GO" id="GO:0000712">
    <property type="term" value="P:resolution of meiotic recombination intermediates"/>
    <property type="evidence" value="ECO:0007669"/>
    <property type="project" value="TreeGrafter"/>
</dbReference>
<dbReference type="SMART" id="SM00434">
    <property type="entry name" value="TOP4c"/>
    <property type="match status" value="1"/>
</dbReference>
<dbReference type="GO" id="GO:0005524">
    <property type="term" value="F:ATP binding"/>
    <property type="evidence" value="ECO:0007669"/>
    <property type="project" value="UniProtKB-UniRule"/>
</dbReference>
<evidence type="ECO:0000256" key="7">
    <source>
        <dbReference type="ARBA" id="ARBA00022723"/>
    </source>
</evidence>
<dbReference type="PROSITE" id="PS00177">
    <property type="entry name" value="TOPOISOMERASE_II"/>
    <property type="match status" value="1"/>
</dbReference>
<dbReference type="GO" id="GO:0006265">
    <property type="term" value="P:DNA topological change"/>
    <property type="evidence" value="ECO:0007669"/>
    <property type="project" value="UniProtKB-UniRule"/>
</dbReference>
<dbReference type="SUPFAM" id="SSF56719">
    <property type="entry name" value="Type II DNA topoisomerase"/>
    <property type="match status" value="1"/>
</dbReference>
<feature type="domain" description="Topo IIA-type catalytic" evidence="19">
    <location>
        <begin position="765"/>
        <end position="1216"/>
    </location>
</feature>
<dbReference type="Pfam" id="PF01751">
    <property type="entry name" value="Toprim"/>
    <property type="match status" value="1"/>
</dbReference>
<name>A0A8H7UC36_9FUNG</name>
<dbReference type="PANTHER" id="PTHR10169:SF38">
    <property type="entry name" value="DNA TOPOISOMERASE 2"/>
    <property type="match status" value="1"/>
</dbReference>
<comment type="similarity">
    <text evidence="4 15">Belongs to the type II topoisomerase family.</text>
</comment>
<feature type="domain" description="Toprim" evidence="18">
    <location>
        <begin position="517"/>
        <end position="631"/>
    </location>
</feature>
<dbReference type="FunFam" id="3.30.1360.40:FF:000003">
    <property type="entry name" value="DNA topoisomerase 2"/>
    <property type="match status" value="1"/>
</dbReference>
<dbReference type="Gene3D" id="3.30.1490.30">
    <property type="match status" value="1"/>
</dbReference>
<dbReference type="EC" id="5.6.2.2" evidence="5 15"/>
<evidence type="ECO:0000256" key="1">
    <source>
        <dbReference type="ARBA" id="ARBA00000185"/>
    </source>
</evidence>
<feature type="compositionally biased region" description="Low complexity" evidence="17">
    <location>
        <begin position="1370"/>
        <end position="1396"/>
    </location>
</feature>
<dbReference type="InterPro" id="IPR014721">
    <property type="entry name" value="Ribsml_uS5_D2-typ_fold_subgr"/>
</dbReference>
<comment type="caution">
    <text evidence="20">The sequence shown here is derived from an EMBL/GenBank/DDBJ whole genome shotgun (WGS) entry which is preliminary data.</text>
</comment>
<dbReference type="Pfam" id="PF16898">
    <property type="entry name" value="TOPRIM_C"/>
    <property type="match status" value="1"/>
</dbReference>
<dbReference type="FunFam" id="3.90.199.10:FF:000002">
    <property type="entry name" value="DNA topoisomerase 2"/>
    <property type="match status" value="1"/>
</dbReference>
<dbReference type="InterPro" id="IPR001241">
    <property type="entry name" value="Topo_IIA"/>
</dbReference>
<dbReference type="InterPro" id="IPR002205">
    <property type="entry name" value="Topo_IIA_dom_A"/>
</dbReference>
<dbReference type="Gene3D" id="1.10.268.10">
    <property type="entry name" value="Topoisomerase, domain 3"/>
    <property type="match status" value="1"/>
</dbReference>
<evidence type="ECO:0000256" key="12">
    <source>
        <dbReference type="ARBA" id="ARBA00023125"/>
    </source>
</evidence>
<dbReference type="EMBL" id="JAEPRA010000012">
    <property type="protein sequence ID" value="KAG2177455.1"/>
    <property type="molecule type" value="Genomic_DNA"/>
</dbReference>
<dbReference type="CDD" id="cd16930">
    <property type="entry name" value="HATPase_TopII-like"/>
    <property type="match status" value="1"/>
</dbReference>
<comment type="catalytic activity">
    <reaction evidence="1 14 15">
        <text>ATP-dependent breakage, passage and rejoining of double-stranded DNA.</text>
        <dbReference type="EC" id="5.6.2.2"/>
    </reaction>
</comment>
<dbReference type="InterPro" id="IPR050634">
    <property type="entry name" value="DNA_Topoisomerase_II"/>
</dbReference>
<sequence>MSDSESDFEASGSDFDDHVEQAPPTPKPKKAAGKKAAPKKAEKNGNVAAMLGITTTNDENSMPSSPAISTGSGTPKSKTIEEIYQKKSQLEHILLRPDTYIGSVEEQKQEMWIYENEKIVKKEISFVPGLYKIVDEILVNAADNKIRDPQMSEMRVEVDRAENRISVWNNGLGIPIEIHKEEKIYVPEMIFGHLLTSSNYDDNEEKLFGGRNGYGAKLCNIFSTEFIIRTADKERGLKYEQVFNDNMSKKKAPKITKNSKGEEYTEIIFKPDLSKFGLTELSEDFVKLLQKRAYDMAGCVKREPKPIRVKFNKEKIAINDFKKYAQLYTDSEEPTDNVEAQKKNIMFDDGAKNERWQVGFSISEGQFTQVSFVNSICTSKGGTHVNDVADKIANIIKKKVDSMRKNDKSNIKTFQIKNHMCLFINCLIPNPSFDNQTKDTMNLHRSKFIKTSEYTPSEGFIKKILSSGICDKVIKWAEFKQSQQMTKADGTRIERRINVPKLDDANLAGVKGQGKHCTLILTEGDSAKALVLGGLSVVGKDKFGVFPLRGKLLNVRDASQSQIIGNAEIQHIKTILGLKHGKHYTSVDELRYGSLMIMTDQDHDGSHIKGLIINFIDQMFPSLLDIPGFLLEFITPIIKCKRKGKDETISFYTIPEYQTWALTHNKNKEWVPKYFKGLGTSDRKDAREYFKNLDLHKKTFSVPEAGERELIDMAFNKKKTAERKEWLSQYEPGIFMDNSVKEIRLSNFINQELMLFSMADNIRSIPSMVDGFKPGQRKVLFGTIKTRKRGEMKVAQLASAVSEITRYHHGEQSVQATIVGMAQDFVGSNNINLLVPSGQFGTRHQGGKDAASARYINTKLSKISRTLFHVDDDPLLQYEIEESKSVEPKWYIPILPMVLVNGAEGIGTGWSTSIPNYNPRDIVDNLFRMMKDEEVVPMMPWYRGFKGEITNAGDQKFGVSGIAQVNDDATVTISELPIRMWTRQFKEQLEVMRDPKDKKPDVTIQDFFDNCTDSFVEFTLYLSDDALAKVDRQGPLATFKLQNNITTSNMVCFDSEGRLKRYDSAESILKEFYDLRLSYYQKRKARLLERLQDEYERLDNKSKFIELVIEKKLVYVNRNEQDVIKDFEKYDLKRIYPKKDVKHDILAQEDDEREETPPEEQIPSTGDTGYDYLFEINVRGFTRQKLESLRKQRSKKMEEIQICLDKSPKTFWKDDLTLFLKEWEDILEEDASLAELGKPLKNNSKQKRYKPRAPRSKKKDDNAVKVETSDAGTPDSTTKAKSTKKAKQSKLDGMFKNAADSNAASPMDDSAMIGGPDIFMDQLESMQDMQFDYNFDDPEPSPPADASIPASPAGAITDNTASERPSDTDASAAASPNPVSPVNTAPDPVVPEAAVVKQTKKRSRAEADTTTKSKKKRTDHDDDYSGDSQEKKKPAIDKAATPEKEAPAAPAASSQLDDLDPFAYPFDATPIQSLTKGSKKTAAKGKPAPTSPPSKPSRAVKAKVKYVEIVSDDDDDDGDAYNDDNSD</sequence>
<dbReference type="GO" id="GO:0003918">
    <property type="term" value="F:DNA topoisomerase type II (double strand cut, ATP-hydrolyzing) activity"/>
    <property type="evidence" value="ECO:0007669"/>
    <property type="project" value="UniProtKB-UniRule"/>
</dbReference>
<dbReference type="GO" id="GO:0046872">
    <property type="term" value="F:metal ion binding"/>
    <property type="evidence" value="ECO:0007669"/>
    <property type="project" value="UniProtKB-KW"/>
</dbReference>
<dbReference type="InterPro" id="IPR034157">
    <property type="entry name" value="TOPRIM_TopoII"/>
</dbReference>
<dbReference type="InterPro" id="IPR013760">
    <property type="entry name" value="Topo_IIA-like_dom_sf"/>
</dbReference>
<feature type="region of interest" description="Disordered" evidence="17">
    <location>
        <begin position="1146"/>
        <end position="1167"/>
    </location>
</feature>
<feature type="coiled-coil region" evidence="16">
    <location>
        <begin position="1081"/>
        <end position="1108"/>
    </location>
</feature>
<dbReference type="Pfam" id="PF02518">
    <property type="entry name" value="HATPase_c"/>
    <property type="match status" value="1"/>
</dbReference>
<feature type="region of interest" description="Disordered" evidence="17">
    <location>
        <begin position="1238"/>
        <end position="1527"/>
    </location>
</feature>
<dbReference type="Gene3D" id="3.30.1360.40">
    <property type="match status" value="1"/>
</dbReference>
<dbReference type="SUPFAM" id="SSF54211">
    <property type="entry name" value="Ribosomal protein S5 domain 2-like"/>
    <property type="match status" value="1"/>
</dbReference>
<feature type="compositionally biased region" description="Polar residues" evidence="17">
    <location>
        <begin position="53"/>
        <end position="76"/>
    </location>
</feature>
<evidence type="ECO:0000256" key="11">
    <source>
        <dbReference type="ARBA" id="ARBA00023029"/>
    </source>
</evidence>
<keyword evidence="10" id="KW-0460">Magnesium</keyword>
<evidence type="ECO:0000259" key="19">
    <source>
        <dbReference type="PROSITE" id="PS52040"/>
    </source>
</evidence>
<dbReference type="SUPFAM" id="SSF55874">
    <property type="entry name" value="ATPase domain of HSP90 chaperone/DNA topoisomerase II/histidine kinase"/>
    <property type="match status" value="1"/>
</dbReference>
<feature type="compositionally biased region" description="Low complexity" evidence="17">
    <location>
        <begin position="1344"/>
        <end position="1355"/>
    </location>
</feature>
<evidence type="ECO:0000256" key="13">
    <source>
        <dbReference type="ARBA" id="ARBA00023235"/>
    </source>
</evidence>
<dbReference type="InterPro" id="IPR018522">
    <property type="entry name" value="TopoIIA_CS"/>
</dbReference>
<dbReference type="SMART" id="SM00433">
    <property type="entry name" value="TOP2c"/>
    <property type="match status" value="1"/>
</dbReference>
<dbReference type="Gene3D" id="3.90.199.10">
    <property type="entry name" value="Topoisomerase II, domain 5"/>
    <property type="match status" value="1"/>
</dbReference>
<feature type="compositionally biased region" description="Acidic residues" evidence="17">
    <location>
        <begin position="1147"/>
        <end position="1158"/>
    </location>
</feature>
<gene>
    <name evidence="20" type="ORF">INT44_007966</name>
</gene>
<feature type="compositionally biased region" description="Acidic residues" evidence="17">
    <location>
        <begin position="1510"/>
        <end position="1527"/>
    </location>
</feature>
<evidence type="ECO:0000256" key="9">
    <source>
        <dbReference type="ARBA" id="ARBA00022840"/>
    </source>
</evidence>
<dbReference type="Proteomes" id="UP000612746">
    <property type="component" value="Unassembled WGS sequence"/>
</dbReference>
<dbReference type="Gene3D" id="3.30.565.10">
    <property type="entry name" value="Histidine kinase-like ATPase, C-terminal domain"/>
    <property type="match status" value="1"/>
</dbReference>
<dbReference type="PRINTS" id="PR01158">
    <property type="entry name" value="TOPISMRASEII"/>
</dbReference>
<evidence type="ECO:0000256" key="2">
    <source>
        <dbReference type="ARBA" id="ARBA00001913"/>
    </source>
</evidence>
<dbReference type="PROSITE" id="PS50880">
    <property type="entry name" value="TOPRIM"/>
    <property type="match status" value="1"/>
</dbReference>
<reference evidence="20" key="1">
    <citation type="submission" date="2020-12" db="EMBL/GenBank/DDBJ databases">
        <title>Metabolic potential, ecology and presence of endohyphal bacteria is reflected in genomic diversity of Mucoromycotina.</title>
        <authorList>
            <person name="Muszewska A."/>
            <person name="Okrasinska A."/>
            <person name="Steczkiewicz K."/>
            <person name="Drgas O."/>
            <person name="Orlowska M."/>
            <person name="Perlinska-Lenart U."/>
            <person name="Aleksandrzak-Piekarczyk T."/>
            <person name="Szatraj K."/>
            <person name="Zielenkiewicz U."/>
            <person name="Pilsyk S."/>
            <person name="Malc E."/>
            <person name="Mieczkowski P."/>
            <person name="Kruszewska J.S."/>
            <person name="Biernat P."/>
            <person name="Pawlowska J."/>
        </authorList>
    </citation>
    <scope>NUCLEOTIDE SEQUENCE</scope>
    <source>
        <strain evidence="20">WA0000051536</strain>
    </source>
</reference>
<dbReference type="InterPro" id="IPR013758">
    <property type="entry name" value="Topo_IIA_A/C_ab"/>
</dbReference>
<dbReference type="CDD" id="cd03481">
    <property type="entry name" value="TopoIIA_Trans_ScTopoIIA"/>
    <property type="match status" value="1"/>
</dbReference>
<evidence type="ECO:0000256" key="15">
    <source>
        <dbReference type="RuleBase" id="RU362094"/>
    </source>
</evidence>
<evidence type="ECO:0000256" key="16">
    <source>
        <dbReference type="SAM" id="Coils"/>
    </source>
</evidence>
<feature type="region of interest" description="Disordered" evidence="17">
    <location>
        <begin position="1"/>
        <end position="76"/>
    </location>
</feature>
<feature type="active site" description="O-(5'-phospho-DNA)-tyrosine intermediate" evidence="14">
    <location>
        <position position="855"/>
    </location>
</feature>
<evidence type="ECO:0000256" key="6">
    <source>
        <dbReference type="ARBA" id="ARBA00019635"/>
    </source>
</evidence>
<feature type="compositionally biased region" description="Basic residues" evidence="17">
    <location>
        <begin position="1244"/>
        <end position="1257"/>
    </location>
</feature>
<dbReference type="OrthoDB" id="276498at2759"/>
<dbReference type="FunFam" id="3.40.50.670:FF:000001">
    <property type="entry name" value="DNA topoisomerase 2"/>
    <property type="match status" value="2"/>
</dbReference>
<keyword evidence="9 15" id="KW-0067">ATP-binding</keyword>
<dbReference type="Pfam" id="PF00521">
    <property type="entry name" value="DNA_topoisoIV"/>
    <property type="match status" value="1"/>
</dbReference>
<dbReference type="CDD" id="cd03365">
    <property type="entry name" value="TOPRIM_TopoIIA"/>
    <property type="match status" value="1"/>
</dbReference>
<dbReference type="GO" id="GO:0000819">
    <property type="term" value="P:sister chromatid segregation"/>
    <property type="evidence" value="ECO:0007669"/>
    <property type="project" value="TreeGrafter"/>
</dbReference>
<dbReference type="FunFam" id="3.30.1490.30:FF:000001">
    <property type="entry name" value="DNA topoisomerase 2"/>
    <property type="match status" value="1"/>
</dbReference>
<evidence type="ECO:0000256" key="8">
    <source>
        <dbReference type="ARBA" id="ARBA00022741"/>
    </source>
</evidence>
<protein>
    <recommendedName>
        <fullName evidence="6 15">DNA topoisomerase 2</fullName>
        <ecNumber evidence="5 15">5.6.2.2</ecNumber>
    </recommendedName>
</protein>
<dbReference type="Gene3D" id="3.30.230.10">
    <property type="match status" value="1"/>
</dbReference>
<dbReference type="PROSITE" id="PS52040">
    <property type="entry name" value="TOPO_IIA"/>
    <property type="match status" value="1"/>
</dbReference>
<dbReference type="InterPro" id="IPR036890">
    <property type="entry name" value="HATPase_C_sf"/>
</dbReference>
<keyword evidence="7" id="KW-0479">Metal-binding</keyword>
<comment type="cofactor">
    <cofactor evidence="2">
        <name>Ca(2+)</name>
        <dbReference type="ChEBI" id="CHEBI:29108"/>
    </cofactor>
</comment>
<keyword evidence="8 15" id="KW-0547">Nucleotide-binding</keyword>
<dbReference type="InterPro" id="IPR003594">
    <property type="entry name" value="HATPase_dom"/>
</dbReference>
<evidence type="ECO:0000256" key="4">
    <source>
        <dbReference type="ARBA" id="ARBA00011080"/>
    </source>
</evidence>
<dbReference type="InterPro" id="IPR013506">
    <property type="entry name" value="Topo_IIA_bsu_dom2"/>
</dbReference>
<evidence type="ECO:0000313" key="20">
    <source>
        <dbReference type="EMBL" id="KAG2177455.1"/>
    </source>
</evidence>
<feature type="compositionally biased region" description="Basic and acidic residues" evidence="17">
    <location>
        <begin position="1428"/>
        <end position="1446"/>
    </location>
</feature>
<dbReference type="GO" id="GO:0003677">
    <property type="term" value="F:DNA binding"/>
    <property type="evidence" value="ECO:0007669"/>
    <property type="project" value="UniProtKB-UniRule"/>
</dbReference>
<keyword evidence="21" id="KW-1185">Reference proteome</keyword>
<evidence type="ECO:0000256" key="14">
    <source>
        <dbReference type="PROSITE-ProRule" id="PRU01384"/>
    </source>
</evidence>
<keyword evidence="11 14" id="KW-0799">Topoisomerase</keyword>